<dbReference type="Pfam" id="PF01619">
    <property type="entry name" value="Pro_dh"/>
    <property type="match status" value="1"/>
</dbReference>
<dbReference type="Gene3D" id="3.20.20.220">
    <property type="match status" value="1"/>
</dbReference>
<dbReference type="InterPro" id="IPR029041">
    <property type="entry name" value="FAD-linked_oxidoreductase-like"/>
</dbReference>
<dbReference type="GO" id="GO:0006562">
    <property type="term" value="P:L-proline catabolic process"/>
    <property type="evidence" value="ECO:0007669"/>
    <property type="project" value="UniProtKB-ARBA"/>
</dbReference>
<dbReference type="InterPro" id="IPR002872">
    <property type="entry name" value="Proline_DH_dom"/>
</dbReference>
<dbReference type="EMBL" id="LACD01000002">
    <property type="protein sequence ID" value="KJZ48391.1"/>
    <property type="molecule type" value="Genomic_DNA"/>
</dbReference>
<dbReference type="GO" id="GO:0004657">
    <property type="term" value="F:proline dehydrogenase activity"/>
    <property type="evidence" value="ECO:0007669"/>
    <property type="project" value="UniProtKB-ARBA"/>
</dbReference>
<proteinExistence type="predicted"/>
<gene>
    <name evidence="3" type="ORF">VC34_01450</name>
</gene>
<dbReference type="Proteomes" id="UP000033500">
    <property type="component" value="Unassembled WGS sequence"/>
</dbReference>
<protein>
    <submittedName>
        <fullName evidence="3">Proline dehydrogenase</fullName>
    </submittedName>
</protein>
<evidence type="ECO:0000259" key="2">
    <source>
        <dbReference type="Pfam" id="PF01619"/>
    </source>
</evidence>
<evidence type="ECO:0000256" key="1">
    <source>
        <dbReference type="ARBA" id="ARBA00023002"/>
    </source>
</evidence>
<dbReference type="RefSeq" id="WP_046044933.1">
    <property type="nucleotide sequence ID" value="NZ_LACD01000002.1"/>
</dbReference>
<comment type="caution">
    <text evidence="3">The sequence shown here is derived from an EMBL/GenBank/DDBJ whole genome shotgun (WGS) entry which is preliminary data.</text>
</comment>
<keyword evidence="1" id="KW-0560">Oxidoreductase</keyword>
<name>A0A0F4TVC7_PSEFL</name>
<evidence type="ECO:0000313" key="4">
    <source>
        <dbReference type="Proteomes" id="UP000033500"/>
    </source>
</evidence>
<dbReference type="PATRIC" id="fig|294.131.peg.1394"/>
<reference evidence="3 4" key="1">
    <citation type="submission" date="2015-03" db="EMBL/GenBank/DDBJ databases">
        <title>Comparative genomics of Pseudomonas insights into diversity of traits involved in vanlence and defense.</title>
        <authorList>
            <person name="Qin Y."/>
        </authorList>
    </citation>
    <scope>NUCLEOTIDE SEQUENCE [LARGE SCALE GENOMIC DNA]</scope>
    <source>
        <strain evidence="3 4">C3</strain>
    </source>
</reference>
<feature type="domain" description="Proline dehydrogenase" evidence="2">
    <location>
        <begin position="56"/>
        <end position="287"/>
    </location>
</feature>
<dbReference type="AlphaFoldDB" id="A0A0F4TVC7"/>
<accession>A0A0F4TVC7</accession>
<sequence length="323" mass="35637">MNTTDNSLLATLALKKLAANKTYRDLFLASETLRDFLRPAALRYIISEDRLEMLDKLAALLGKGYRTGVEFVGEEATTLAEVTTATDEYLKLIDLIVQHPKLGEPPQLGFDLSNVGTIISRELAIENCSKILTHAADKNVGVIISMERSQWTDSILDIFLQLSGRFPNVGITLQAQLNRTPDDLGAVLETGCKVRLVKGVYAEPAAIALPRGEALNERYLGLLDRINGGRGQFAFATQDPLLIEEILTSHIANRGELEMLHGVCPELIKAVKDQGQVRARVSAVYGTNWYLHLLHRVAEFPQNIFLALDDVASPRASETATHY</sequence>
<evidence type="ECO:0000313" key="3">
    <source>
        <dbReference type="EMBL" id="KJZ48391.1"/>
    </source>
</evidence>
<organism evidence="3 4">
    <name type="scientific">Pseudomonas fluorescens</name>
    <dbReference type="NCBI Taxonomy" id="294"/>
    <lineage>
        <taxon>Bacteria</taxon>
        <taxon>Pseudomonadati</taxon>
        <taxon>Pseudomonadota</taxon>
        <taxon>Gammaproteobacteria</taxon>
        <taxon>Pseudomonadales</taxon>
        <taxon>Pseudomonadaceae</taxon>
        <taxon>Pseudomonas</taxon>
    </lineage>
</organism>
<dbReference type="SUPFAM" id="SSF51730">
    <property type="entry name" value="FAD-linked oxidoreductase"/>
    <property type="match status" value="1"/>
</dbReference>